<evidence type="ECO:0000256" key="1">
    <source>
        <dbReference type="ARBA" id="ARBA00022679"/>
    </source>
</evidence>
<dbReference type="OrthoDB" id="4191603at2"/>
<evidence type="ECO:0000313" key="4">
    <source>
        <dbReference type="Proteomes" id="UP000184603"/>
    </source>
</evidence>
<feature type="binding site" evidence="2">
    <location>
        <begin position="66"/>
        <end position="68"/>
    </location>
    <ligand>
        <name>substrate</name>
    </ligand>
</feature>
<dbReference type="FunFam" id="3.40.1180.10:FF:000001">
    <property type="entry name" value="(2E,6E)-farnesyl-diphosphate-specific ditrans,polycis-undecaprenyl-diphosphate synthase"/>
    <property type="match status" value="1"/>
</dbReference>
<accession>A0A1M7Y032</accession>
<dbReference type="AlphaFoldDB" id="A0A1M7Y032"/>
<dbReference type="EC" id="2.5.1.-" evidence="2"/>
<feature type="binding site" evidence="2">
    <location>
        <begin position="195"/>
        <end position="197"/>
    </location>
    <ligand>
        <name>substrate</name>
    </ligand>
</feature>
<proteinExistence type="inferred from homology"/>
<protein>
    <recommendedName>
        <fullName evidence="2">Isoprenyl transferase</fullName>
        <ecNumber evidence="2">2.5.1.-</ecNumber>
    </recommendedName>
</protein>
<dbReference type="CDD" id="cd00475">
    <property type="entry name" value="Cis_IPPS"/>
    <property type="match status" value="1"/>
</dbReference>
<feature type="binding site" evidence="2">
    <location>
        <position position="38"/>
    </location>
    <ligand>
        <name>substrate</name>
    </ligand>
</feature>
<feature type="active site" description="Proton acceptor" evidence="2">
    <location>
        <position position="69"/>
    </location>
</feature>
<dbReference type="NCBIfam" id="TIGR00055">
    <property type="entry name" value="uppS"/>
    <property type="match status" value="1"/>
</dbReference>
<feature type="active site" evidence="2">
    <location>
        <position position="21"/>
    </location>
</feature>
<dbReference type="SUPFAM" id="SSF64005">
    <property type="entry name" value="Undecaprenyl diphosphate synthase"/>
    <property type="match status" value="1"/>
</dbReference>
<dbReference type="STRING" id="1121416.SAMN02745220_00917"/>
<dbReference type="Gene3D" id="3.40.1180.10">
    <property type="entry name" value="Decaprenyl diphosphate synthase-like"/>
    <property type="match status" value="1"/>
</dbReference>
<keyword evidence="2" id="KW-0479">Metal-binding</keyword>
<dbReference type="Proteomes" id="UP000184603">
    <property type="component" value="Unassembled WGS sequence"/>
</dbReference>
<keyword evidence="2" id="KW-0460">Magnesium</keyword>
<comment type="function">
    <text evidence="2">Catalyzes the condensation of isopentenyl diphosphate (IPP) with allylic pyrophosphates generating different type of terpenoids.</text>
</comment>
<sequence>MVTEPVIDIERLPRHIAIIMDGNGRWATKRNQPRLFGHKAGAQAVQDIVETSREIGIKVLTLYAFSSENWKRPEQEVSGLMSILQNYLSAELSRMLTNRIQLRCVGDIERLPESARRQLQSAIDATATNSELILNLALSYGARDELTQATRKLAALCVKGTIRPDEITADHIEQQLYTAGQPDPDLLIRTGGESRLSNFLLWQASYSEIYFTDVMWPDFRREQYIQAIYDYQQRERRFGKTSAQLVGR</sequence>
<dbReference type="EMBL" id="FRFE01000003">
    <property type="protein sequence ID" value="SHO44893.1"/>
    <property type="molecule type" value="Genomic_DNA"/>
</dbReference>
<feature type="binding site" evidence="2">
    <location>
        <position position="189"/>
    </location>
    <ligand>
        <name>substrate</name>
    </ligand>
</feature>
<gene>
    <name evidence="3" type="ORF">SAMN02745220_00917</name>
</gene>
<feature type="binding site" evidence="2">
    <location>
        <position position="34"/>
    </location>
    <ligand>
        <name>substrate</name>
    </ligand>
</feature>
<dbReference type="GO" id="GO:0000287">
    <property type="term" value="F:magnesium ion binding"/>
    <property type="evidence" value="ECO:0007669"/>
    <property type="project" value="UniProtKB-UniRule"/>
</dbReference>
<comment type="similarity">
    <text evidence="2">Belongs to the UPP synthase family.</text>
</comment>
<dbReference type="GO" id="GO:0045547">
    <property type="term" value="F:ditrans,polycis-polyprenyl diphosphate synthase [(2E,6E)-farnesyl diphosphate specific] activity"/>
    <property type="evidence" value="ECO:0007669"/>
    <property type="project" value="TreeGrafter"/>
</dbReference>
<evidence type="ECO:0000313" key="3">
    <source>
        <dbReference type="EMBL" id="SHO44893.1"/>
    </source>
</evidence>
<dbReference type="PANTHER" id="PTHR10291">
    <property type="entry name" value="DEHYDRODOLICHYL DIPHOSPHATE SYNTHASE FAMILY MEMBER"/>
    <property type="match status" value="1"/>
</dbReference>
<feature type="binding site" evidence="2">
    <location>
        <position position="72"/>
    </location>
    <ligand>
        <name>substrate</name>
    </ligand>
</feature>
<dbReference type="NCBIfam" id="NF011405">
    <property type="entry name" value="PRK14830.1"/>
    <property type="match status" value="1"/>
</dbReference>
<dbReference type="GO" id="GO:0016094">
    <property type="term" value="P:polyprenol biosynthetic process"/>
    <property type="evidence" value="ECO:0007669"/>
    <property type="project" value="TreeGrafter"/>
</dbReference>
<feature type="binding site" evidence="2">
    <location>
        <begin position="22"/>
        <end position="25"/>
    </location>
    <ligand>
        <name>substrate</name>
    </ligand>
</feature>
<dbReference type="InterPro" id="IPR036424">
    <property type="entry name" value="UPP_synth-like_sf"/>
</dbReference>
<dbReference type="RefSeq" id="WP_073612263.1">
    <property type="nucleotide sequence ID" value="NZ_FRFE01000003.1"/>
</dbReference>
<dbReference type="HAMAP" id="MF_01139">
    <property type="entry name" value="ISPT"/>
    <property type="match status" value="1"/>
</dbReference>
<keyword evidence="1 2" id="KW-0808">Transferase</keyword>
<feature type="binding site" evidence="2">
    <location>
        <position position="208"/>
    </location>
    <ligand>
        <name>Mg(2+)</name>
        <dbReference type="ChEBI" id="CHEBI:18420"/>
    </ligand>
</feature>
<organism evidence="3 4">
    <name type="scientific">Desulfopila aestuarii DSM 18488</name>
    <dbReference type="NCBI Taxonomy" id="1121416"/>
    <lineage>
        <taxon>Bacteria</taxon>
        <taxon>Pseudomonadati</taxon>
        <taxon>Thermodesulfobacteriota</taxon>
        <taxon>Desulfobulbia</taxon>
        <taxon>Desulfobulbales</taxon>
        <taxon>Desulfocapsaceae</taxon>
        <taxon>Desulfopila</taxon>
    </lineage>
</organism>
<reference evidence="3 4" key="1">
    <citation type="submission" date="2016-12" db="EMBL/GenBank/DDBJ databases">
        <authorList>
            <person name="Song W.-J."/>
            <person name="Kurnit D.M."/>
        </authorList>
    </citation>
    <scope>NUCLEOTIDE SEQUENCE [LARGE SCALE GENOMIC DNA]</scope>
    <source>
        <strain evidence="3 4">DSM 18488</strain>
    </source>
</reference>
<feature type="binding site" evidence="2">
    <location>
        <position position="70"/>
    </location>
    <ligand>
        <name>substrate</name>
    </ligand>
</feature>
<dbReference type="InterPro" id="IPR018520">
    <property type="entry name" value="UPP_synth-like_CS"/>
</dbReference>
<dbReference type="PROSITE" id="PS01066">
    <property type="entry name" value="UPP_SYNTHASE"/>
    <property type="match status" value="1"/>
</dbReference>
<feature type="binding site" evidence="2">
    <location>
        <position position="26"/>
    </location>
    <ligand>
        <name>substrate</name>
    </ligand>
</feature>
<comment type="cofactor">
    <cofactor evidence="2">
        <name>Mg(2+)</name>
        <dbReference type="ChEBI" id="CHEBI:18420"/>
    </cofactor>
    <text evidence="2">Binds 2 magnesium ions per subunit.</text>
</comment>
<feature type="binding site" evidence="2">
    <location>
        <position position="21"/>
    </location>
    <ligand>
        <name>Mg(2+)</name>
        <dbReference type="ChEBI" id="CHEBI:18420"/>
    </ligand>
</feature>
<dbReference type="InterPro" id="IPR001441">
    <property type="entry name" value="UPP_synth-like"/>
</dbReference>
<dbReference type="Pfam" id="PF01255">
    <property type="entry name" value="Prenyltransf"/>
    <property type="match status" value="1"/>
</dbReference>
<evidence type="ECO:0000256" key="2">
    <source>
        <dbReference type="HAMAP-Rule" id="MF_01139"/>
    </source>
</evidence>
<keyword evidence="4" id="KW-1185">Reference proteome</keyword>
<comment type="subunit">
    <text evidence="2">Homodimer.</text>
</comment>
<dbReference type="PANTHER" id="PTHR10291:SF0">
    <property type="entry name" value="DEHYDRODOLICHYL DIPHOSPHATE SYNTHASE 2"/>
    <property type="match status" value="1"/>
</dbReference>
<name>A0A1M7Y032_9BACT</name>